<dbReference type="PROSITE" id="PS00027">
    <property type="entry name" value="HOMEOBOX_1"/>
    <property type="match status" value="1"/>
</dbReference>
<organism evidence="8 9">
    <name type="scientific">Geotrichum candidum</name>
    <name type="common">Oospora lactis</name>
    <name type="synonym">Dipodascus geotrichum</name>
    <dbReference type="NCBI Taxonomy" id="1173061"/>
    <lineage>
        <taxon>Eukaryota</taxon>
        <taxon>Fungi</taxon>
        <taxon>Dikarya</taxon>
        <taxon>Ascomycota</taxon>
        <taxon>Saccharomycotina</taxon>
        <taxon>Dipodascomycetes</taxon>
        <taxon>Dipodascales</taxon>
        <taxon>Dipodascaceae</taxon>
        <taxon>Geotrichum</taxon>
    </lineage>
</organism>
<dbReference type="InterPro" id="IPR001356">
    <property type="entry name" value="HD"/>
</dbReference>
<evidence type="ECO:0000256" key="2">
    <source>
        <dbReference type="ARBA" id="ARBA00023155"/>
    </source>
</evidence>
<feature type="domain" description="Homeobox" evidence="7">
    <location>
        <begin position="144"/>
        <end position="204"/>
    </location>
</feature>
<feature type="compositionally biased region" description="Low complexity" evidence="6">
    <location>
        <begin position="544"/>
        <end position="559"/>
    </location>
</feature>
<dbReference type="InterPro" id="IPR051000">
    <property type="entry name" value="Homeobox_DNA-bind_prot"/>
</dbReference>
<feature type="compositionally biased region" description="Polar residues" evidence="6">
    <location>
        <begin position="873"/>
        <end position="883"/>
    </location>
</feature>
<feature type="compositionally biased region" description="Low complexity" evidence="6">
    <location>
        <begin position="317"/>
        <end position="329"/>
    </location>
</feature>
<evidence type="ECO:0000256" key="4">
    <source>
        <dbReference type="PROSITE-ProRule" id="PRU00108"/>
    </source>
</evidence>
<feature type="compositionally biased region" description="Basic residues" evidence="6">
    <location>
        <begin position="953"/>
        <end position="963"/>
    </location>
</feature>
<feature type="region of interest" description="Disordered" evidence="6">
    <location>
        <begin position="508"/>
        <end position="559"/>
    </location>
</feature>
<dbReference type="GO" id="GO:0000978">
    <property type="term" value="F:RNA polymerase II cis-regulatory region sequence-specific DNA binding"/>
    <property type="evidence" value="ECO:0007669"/>
    <property type="project" value="TreeGrafter"/>
</dbReference>
<dbReference type="Gene3D" id="1.10.10.60">
    <property type="entry name" value="Homeodomain-like"/>
    <property type="match status" value="1"/>
</dbReference>
<dbReference type="PANTHER" id="PTHR24324">
    <property type="entry name" value="HOMEOBOX PROTEIN HHEX"/>
    <property type="match status" value="1"/>
</dbReference>
<dbReference type="OrthoDB" id="6159439at2759"/>
<dbReference type="InterPro" id="IPR009057">
    <property type="entry name" value="Homeodomain-like_sf"/>
</dbReference>
<evidence type="ECO:0000313" key="9">
    <source>
        <dbReference type="Proteomes" id="UP000242525"/>
    </source>
</evidence>
<dbReference type="SUPFAM" id="SSF46689">
    <property type="entry name" value="Homeodomain-like"/>
    <property type="match status" value="1"/>
</dbReference>
<feature type="region of interest" description="Disordered" evidence="6">
    <location>
        <begin position="379"/>
        <end position="405"/>
    </location>
</feature>
<keyword evidence="9" id="KW-1185">Reference proteome</keyword>
<dbReference type="InterPro" id="IPR017970">
    <property type="entry name" value="Homeobox_CS"/>
</dbReference>
<evidence type="ECO:0000256" key="6">
    <source>
        <dbReference type="SAM" id="MobiDB-lite"/>
    </source>
</evidence>
<feature type="region of interest" description="Disordered" evidence="6">
    <location>
        <begin position="870"/>
        <end position="901"/>
    </location>
</feature>
<dbReference type="CDD" id="cd00086">
    <property type="entry name" value="homeodomain"/>
    <property type="match status" value="1"/>
</dbReference>
<dbReference type="STRING" id="1173061.A0A0J9X6X7"/>
<proteinExistence type="predicted"/>
<dbReference type="PANTHER" id="PTHR24324:SF9">
    <property type="entry name" value="HOMEOBOX DOMAIN-CONTAINING PROTEIN"/>
    <property type="match status" value="1"/>
</dbReference>
<feature type="region of interest" description="Disordered" evidence="6">
    <location>
        <begin position="770"/>
        <end position="796"/>
    </location>
</feature>
<feature type="compositionally biased region" description="Low complexity" evidence="6">
    <location>
        <begin position="379"/>
        <end position="390"/>
    </location>
</feature>
<dbReference type="GO" id="GO:0000981">
    <property type="term" value="F:DNA-binding transcription factor activity, RNA polymerase II-specific"/>
    <property type="evidence" value="ECO:0007669"/>
    <property type="project" value="InterPro"/>
</dbReference>
<feature type="region of interest" description="Disordered" evidence="6">
    <location>
        <begin position="275"/>
        <end position="334"/>
    </location>
</feature>
<accession>A0A0J9X6X7</accession>
<gene>
    <name evidence="8" type="ORF">BN980_GECA04s01286g</name>
</gene>
<feature type="compositionally biased region" description="Low complexity" evidence="6">
    <location>
        <begin position="770"/>
        <end position="783"/>
    </location>
</feature>
<feature type="compositionally biased region" description="Polar residues" evidence="6">
    <location>
        <begin position="7"/>
        <end position="20"/>
    </location>
</feature>
<feature type="region of interest" description="Disordered" evidence="6">
    <location>
        <begin position="925"/>
        <end position="968"/>
    </location>
</feature>
<feature type="compositionally biased region" description="Low complexity" evidence="6">
    <location>
        <begin position="925"/>
        <end position="942"/>
    </location>
</feature>
<dbReference type="SMART" id="SM00389">
    <property type="entry name" value="HOX"/>
    <property type="match status" value="1"/>
</dbReference>
<feature type="compositionally biased region" description="Polar residues" evidence="6">
    <location>
        <begin position="62"/>
        <end position="78"/>
    </location>
</feature>
<feature type="compositionally biased region" description="Low complexity" evidence="6">
    <location>
        <begin position="884"/>
        <end position="894"/>
    </location>
</feature>
<feature type="region of interest" description="Disordered" evidence="6">
    <location>
        <begin position="608"/>
        <end position="640"/>
    </location>
</feature>
<keyword evidence="1 4" id="KW-0238">DNA-binding</keyword>
<comment type="subcellular location">
    <subcellularLocation>
        <location evidence="4 5">Nucleus</location>
    </subcellularLocation>
</comment>
<feature type="region of interest" description="Disordered" evidence="6">
    <location>
        <begin position="841"/>
        <end position="860"/>
    </location>
</feature>
<feature type="region of interest" description="Disordered" evidence="6">
    <location>
        <begin position="1"/>
        <end position="78"/>
    </location>
</feature>
<protein>
    <recommendedName>
        <fullName evidence="7">Homeobox domain-containing protein</fullName>
    </recommendedName>
</protein>
<name>A0A0J9X6X7_GEOCN</name>
<dbReference type="PROSITE" id="PS50071">
    <property type="entry name" value="HOMEOBOX_2"/>
    <property type="match status" value="1"/>
</dbReference>
<evidence type="ECO:0000313" key="8">
    <source>
        <dbReference type="EMBL" id="CDO52897.1"/>
    </source>
</evidence>
<dbReference type="Pfam" id="PF00046">
    <property type="entry name" value="Homeodomain"/>
    <property type="match status" value="1"/>
</dbReference>
<dbReference type="AlphaFoldDB" id="A0A0J9X6X7"/>
<feature type="compositionally biased region" description="Polar residues" evidence="6">
    <location>
        <begin position="622"/>
        <end position="637"/>
    </location>
</feature>
<feature type="region of interest" description="Disordered" evidence="6">
    <location>
        <begin position="450"/>
        <end position="469"/>
    </location>
</feature>
<evidence type="ECO:0000256" key="3">
    <source>
        <dbReference type="ARBA" id="ARBA00023242"/>
    </source>
</evidence>
<comment type="caution">
    <text evidence="8">The sequence shown here is derived from an EMBL/GenBank/DDBJ whole genome shotgun (WGS) entry which is preliminary data.</text>
</comment>
<dbReference type="GO" id="GO:0005634">
    <property type="term" value="C:nucleus"/>
    <property type="evidence" value="ECO:0007669"/>
    <property type="project" value="UniProtKB-SubCell"/>
</dbReference>
<dbReference type="GO" id="GO:0030154">
    <property type="term" value="P:cell differentiation"/>
    <property type="evidence" value="ECO:0007669"/>
    <property type="project" value="TreeGrafter"/>
</dbReference>
<sequence length="987" mass="104763">MLKTPKTPASTSASLGTNKSDSLDDVVPTPPQSETKALASPDNGDQKSAPSTLAPLIILETPSKTQKPSATSRKRSNNIVFVQTPSSASSASSSASSTSGTAYTGTYKFEMVTPVRKPNGSGFAFISHSPTTFPLLQPEIDDLQLARRKRRRTSPTELQILEDAFNHCMKPSRASRENIARRVGMNEKAVQIWFQNRRQAFRKQEIINGISPSALAPQKKTQRSPKDLEYDMQNLSPAVELIMRKHIAIAPKTITQSSETSKDEAMEDDIANYSSASAGMTSEEEESHSANASKEASPVPFDSRDSSPALAEPNYDSSASATESTKSASPVNRQSSLASVELSNTMTSPQITESIVKTESTTPIACKNSLATQKTIHDAPPTQATAASQTVIKSHSTRERIGSMSTAENETPLRAQMFFTEDIGRDRIHGPKPSASKPRDIKHENHKSASLANNYSFSSDNVSSHDNSKKFLPSMSTALDNQDRLRHRAFKLPSLDIAFKAKSAGFTIYNDNSDDTDGEDTTPIKQTTRTSRQLAGPSEKKESPSSASLHHSAQSSHPSLARLSMLSNGQAQIVFEGNTMSSSVSGSSNDSAIPGAAAATLTAASSAYSLTDDDTEPKTLPRRSSYNSEMAKSTSNGAPLIGAQTPVATSKDAAKSAASLLRSRLSKSISKAQLFLVSSDNSSSIARHGNTRTGAAAEILSSTPSGSPSKRKRLAATVKRSPLSPRKLGLLPQPKVGASKYGAIPKFNAGSPINGKSDSSAYALGSSTTTAATTGKSAGSISAMKPVHRATRDSNHHNSIRVASFAALPKSRSFTSALLMRHQAPSLLGLAPATATGKSLAAAKRHHTTTAVTTASSSSAAAAAGRGDYPRYLQSQPAGSAYQSSCSSSSSSDSSPPPKTLVNNQRFQLALAEKKKKKMAAANLINSSGSSSSSSSSNGNSSDNEEEGFQALKTRKFQRHDHHHQVDNNREAECINNLLSLRSGDWA</sequence>
<dbReference type="Proteomes" id="UP000242525">
    <property type="component" value="Unassembled WGS sequence"/>
</dbReference>
<feature type="compositionally biased region" description="Low complexity" evidence="6">
    <location>
        <begin position="849"/>
        <end position="860"/>
    </location>
</feature>
<keyword evidence="3 4" id="KW-0539">Nucleus</keyword>
<dbReference type="EMBL" id="CCBN010000004">
    <property type="protein sequence ID" value="CDO52897.1"/>
    <property type="molecule type" value="Genomic_DNA"/>
</dbReference>
<feature type="DNA-binding region" description="Homeobox" evidence="4">
    <location>
        <begin position="146"/>
        <end position="205"/>
    </location>
</feature>
<keyword evidence="2 4" id="KW-0371">Homeobox</keyword>
<reference evidence="8" key="1">
    <citation type="submission" date="2014-03" db="EMBL/GenBank/DDBJ databases">
        <authorList>
            <person name="Casaregola S."/>
        </authorList>
    </citation>
    <scope>NUCLEOTIDE SEQUENCE [LARGE SCALE GENOMIC DNA]</scope>
    <source>
        <strain evidence="8">CLIB 918</strain>
    </source>
</reference>
<evidence type="ECO:0000256" key="1">
    <source>
        <dbReference type="ARBA" id="ARBA00023125"/>
    </source>
</evidence>
<feature type="compositionally biased region" description="Polar residues" evidence="6">
    <location>
        <begin position="450"/>
        <end position="465"/>
    </location>
</feature>
<feature type="compositionally biased region" description="Polar residues" evidence="6">
    <location>
        <begin position="523"/>
        <end position="533"/>
    </location>
</feature>
<evidence type="ECO:0000256" key="5">
    <source>
        <dbReference type="RuleBase" id="RU000682"/>
    </source>
</evidence>
<evidence type="ECO:0000259" key="7">
    <source>
        <dbReference type="PROSITE" id="PS50071"/>
    </source>
</evidence>